<protein>
    <recommendedName>
        <fullName evidence="12">DNA polymerase</fullName>
        <ecNumber evidence="12">2.7.7.7</ecNumber>
    </recommendedName>
</protein>
<evidence type="ECO:0000256" key="9">
    <source>
        <dbReference type="ARBA" id="ARBA00022932"/>
    </source>
</evidence>
<dbReference type="SUPFAM" id="SSF53098">
    <property type="entry name" value="Ribonuclease H-like"/>
    <property type="match status" value="1"/>
</dbReference>
<dbReference type="InterPro" id="IPR038256">
    <property type="entry name" value="Pol_alpha_znc_sf"/>
</dbReference>
<keyword evidence="9 12" id="KW-0239">DNA-directed DNA polymerase</keyword>
<dbReference type="InterPro" id="IPR023211">
    <property type="entry name" value="DNA_pol_palm_dom_sf"/>
</dbReference>
<dbReference type="InterPro" id="IPR042087">
    <property type="entry name" value="DNA_pol_B_thumb"/>
</dbReference>
<keyword evidence="7" id="KW-0863">Zinc-finger</keyword>
<dbReference type="InterPro" id="IPR043502">
    <property type="entry name" value="DNA/RNA_pol_sf"/>
</dbReference>
<evidence type="ECO:0000256" key="1">
    <source>
        <dbReference type="ARBA" id="ARBA00004123"/>
    </source>
</evidence>
<dbReference type="Gene3D" id="3.30.420.10">
    <property type="entry name" value="Ribonuclease H-like superfamily/Ribonuclease H"/>
    <property type="match status" value="1"/>
</dbReference>
<dbReference type="SUPFAM" id="SSF90234">
    <property type="entry name" value="Zinc finger domain of DNA polymerase-alpha"/>
    <property type="match status" value="1"/>
</dbReference>
<sequence>MAPAKDGEKSAQESDDAGNLSLAQGRSRRQKVDKKGRLSAFEKLRKAKEGGVKNKYEIEEEQNVYDVVEEGEYSELVKQRQDDDWIVDDDGAGYVEDGREIFDDDMDEDAPSGSVSKKKGEKKRNKNIVRPGTKPKQDIKSMFAAAAATGGAKKKSEKDVSLANDDILDGLMGELNSSAPSGKPTVKLGAPSQKQKKPAAYNPFKVETKLPARPKANKTPQGKSIKRELSYSSSPSVAPLDSKTDRSTKSGAETQVTVKEEPEDEVMQDDDDDDVLQAADESVVEEDMDAGVGADSVDLSGIDFDEEVEEVQKPSAKPASVSERATKPLISDEMLSVGWENVSEETADGQAGPGTGVTVDSSSLPMVTNSAGESVIRFYWFDAYEDSYNQPGVVYLFGKVYVESAQTYVSCCVTVKNIERRLYLLPRLKRMNLKHNVELEEDVTMPMVYEEFDKVAEKNRILKFKSMKVKRFYAFDKLDVPVEAEYLEVRYSADLPTLPSDLQGETFSHVFGTKTSSLELLLLNRKMKGPAWLDLKCPQMPKPPTSWCKLEAMVLKPEHVSVSDVTLPPPPLTVMTLNLRTLPNPKTRQNEIVAAACLVHTDFHMDRPAPKQFFQQHFCVISKPDDCIFPFDFRDQVKKQASRMKVEIMPSERGLIACLLAKIQKADPDLLVGHDIYGFDLDLLLHRITVNKIPHWSRISRLKRTRMPKITHNHGRATFAEKSAVCGRMMCDVQISARELIRCRSYDLTELSSQVLKHARAEVDYDKVREMYSSSKQLLQLVELTLMDSTLTLRIMYELNVIPLALQITKVCGNVMSRTLMGGRSERNEWLLLHAFLEKQYICPDKEFKKKQVAAVVGDDEDEVDQSTSKAGQGKRKPAYAGGLVLEPKKGFYDTYILLLDFNSLYPSIIQEYNICFTTISRTEAAAQSEDPDEEVELILPDSDLEPGVLPTEIRKLVDSRKQVKNLMKGSDVSADQMMQYDIRQKALKLTANSMYGCLGFSFSRFYAKQLAALVTGKGREILMKTKDLVQGMNLDVIYGDTDSIMINTNSTDFDQVFKLGNKVKSEVNKLYRLLEIDIDGVFQSMLLLKKKKYAALSISRGPDGKVTSSQELKGLDIVRRDWCDLAKEAGKYVVDQILSGKNRETILENIHAKLTTVGEDVTAGKVAQTLFYISKQLTKNPEDYPDKKSLPHVQVAMRYNSKGGKKMRAGDTVPYIICEDGSTLSATQRAYHPEELSRQDNLKIDTKYYLAHQIHPVVCRLCDPIEGTDSARIAECLGLDPSGYRQVLRQNEGEEEEDLVTMQLTMEERFRDCDRFTFPCPAPGCGRQIVMDSAFTGHDSSVSPTLQACPNPDCNHPLWKAKNQLKNLLQLKIQKHINRYYQGWLKCDDSVCGSRTNKVPLIMQRGRPVCAACDRGFLQPEYTDSVLYTQLCFYDYMFDVQKASLYMTDAEKATTRKLNPGLLDAYRDLRQLTSAWLSRSAYSNVDLGRLFHGLGLTTQVKVKQEREI</sequence>
<dbReference type="Pfam" id="PF08996">
    <property type="entry name" value="zf-DNA_Pol"/>
    <property type="match status" value="1"/>
</dbReference>
<feature type="domain" description="DNA-directed DNA polymerase family B multifunctional" evidence="14">
    <location>
        <begin position="815"/>
        <end position="1266"/>
    </location>
</feature>
<dbReference type="SUPFAM" id="SSF56672">
    <property type="entry name" value="DNA/RNA polymerases"/>
    <property type="match status" value="1"/>
</dbReference>
<dbReference type="Gene3D" id="2.40.50.730">
    <property type="match status" value="1"/>
</dbReference>
<dbReference type="PRINTS" id="PR00106">
    <property type="entry name" value="DNAPOLB"/>
</dbReference>
<feature type="domain" description="DNA-directed DNA polymerase family B exonuclease" evidence="15">
    <location>
        <begin position="509"/>
        <end position="750"/>
    </location>
</feature>
<evidence type="ECO:0000313" key="18">
    <source>
        <dbReference type="Proteomes" id="UP000694888"/>
    </source>
</evidence>
<dbReference type="Proteomes" id="UP000694888">
    <property type="component" value="Unplaced"/>
</dbReference>
<dbReference type="InterPro" id="IPR006133">
    <property type="entry name" value="DNA-dir_DNA_pol_B_exonuc"/>
</dbReference>
<comment type="similarity">
    <text evidence="2 12">Belongs to the DNA polymerase type-B family.</text>
</comment>
<keyword evidence="8" id="KW-0862">Zinc</keyword>
<evidence type="ECO:0000259" key="15">
    <source>
        <dbReference type="Pfam" id="PF03104"/>
    </source>
</evidence>
<evidence type="ECO:0000259" key="16">
    <source>
        <dbReference type="Pfam" id="PF08996"/>
    </source>
</evidence>
<dbReference type="Pfam" id="PF00136">
    <property type="entry name" value="DNA_pol_B"/>
    <property type="match status" value="1"/>
</dbReference>
<evidence type="ECO:0000256" key="10">
    <source>
        <dbReference type="ARBA" id="ARBA00023125"/>
    </source>
</evidence>
<keyword evidence="4 12" id="KW-0548">Nucleotidyltransferase</keyword>
<keyword evidence="11" id="KW-0539">Nucleus</keyword>
<feature type="compositionally biased region" description="Basic and acidic residues" evidence="13">
    <location>
        <begin position="1"/>
        <end position="12"/>
    </location>
</feature>
<dbReference type="Gene3D" id="1.10.3200.20">
    <property type="entry name" value="DNA Polymerase alpha, zinc finger"/>
    <property type="match status" value="1"/>
</dbReference>
<keyword evidence="3 12" id="KW-0808">Transferase</keyword>
<dbReference type="InterPro" id="IPR015088">
    <property type="entry name" value="Znf_DNA-dir_DNA_pol_B_alpha"/>
</dbReference>
<dbReference type="InterPro" id="IPR006134">
    <property type="entry name" value="DNA-dir_DNA_pol_B_multi_dom"/>
</dbReference>
<dbReference type="GeneID" id="101861408"/>
<accession>A0ABM0K954</accession>
<dbReference type="Gene3D" id="3.90.1600.10">
    <property type="entry name" value="Palm domain of DNA polymerase"/>
    <property type="match status" value="1"/>
</dbReference>
<evidence type="ECO:0000259" key="17">
    <source>
        <dbReference type="Pfam" id="PF12254"/>
    </source>
</evidence>
<proteinExistence type="inferred from homology"/>
<evidence type="ECO:0000256" key="2">
    <source>
        <dbReference type="ARBA" id="ARBA00005755"/>
    </source>
</evidence>
<evidence type="ECO:0000256" key="3">
    <source>
        <dbReference type="ARBA" id="ARBA00022679"/>
    </source>
</evidence>
<evidence type="ECO:0000256" key="7">
    <source>
        <dbReference type="ARBA" id="ARBA00022771"/>
    </source>
</evidence>
<dbReference type="InterPro" id="IPR017964">
    <property type="entry name" value="DNA-dir_DNA_pol_B_CS"/>
</dbReference>
<dbReference type="Gene3D" id="3.30.70.2820">
    <property type="match status" value="1"/>
</dbReference>
<evidence type="ECO:0000259" key="14">
    <source>
        <dbReference type="Pfam" id="PF00136"/>
    </source>
</evidence>
<dbReference type="Gene3D" id="1.10.132.60">
    <property type="entry name" value="DNA polymerase family B, C-terminal domain"/>
    <property type="match status" value="1"/>
</dbReference>
<keyword evidence="5 12" id="KW-0235">DNA replication</keyword>
<dbReference type="SMART" id="SM00486">
    <property type="entry name" value="POLBc"/>
    <property type="match status" value="1"/>
</dbReference>
<keyword evidence="18" id="KW-1185">Reference proteome</keyword>
<dbReference type="EC" id="2.7.7.7" evidence="12"/>
<feature type="region of interest" description="Disordered" evidence="13">
    <location>
        <begin position="96"/>
        <end position="139"/>
    </location>
</feature>
<evidence type="ECO:0000313" key="19">
    <source>
        <dbReference type="RefSeq" id="XP_005111844.1"/>
    </source>
</evidence>
<dbReference type="PANTHER" id="PTHR45861:SF1">
    <property type="entry name" value="DNA POLYMERASE ALPHA CATALYTIC SUBUNIT"/>
    <property type="match status" value="1"/>
</dbReference>
<feature type="domain" description="DNA polymerase alpha catalytic subunit N-terminal" evidence="17">
    <location>
        <begin position="42"/>
        <end position="103"/>
    </location>
</feature>
<evidence type="ECO:0000256" key="12">
    <source>
        <dbReference type="RuleBase" id="RU000442"/>
    </source>
</evidence>
<dbReference type="InterPro" id="IPR036397">
    <property type="entry name" value="RNaseH_sf"/>
</dbReference>
<dbReference type="CDD" id="cd05776">
    <property type="entry name" value="DNA_polB_alpha_exo"/>
    <property type="match status" value="1"/>
</dbReference>
<feature type="domain" description="Zinc finger DNA-directed DNA polymerase family B alpha" evidence="16">
    <location>
        <begin position="1304"/>
        <end position="1492"/>
    </location>
</feature>
<dbReference type="CDD" id="cd05532">
    <property type="entry name" value="POLBc_alpha"/>
    <property type="match status" value="1"/>
</dbReference>
<keyword evidence="10 12" id="KW-0238">DNA-binding</keyword>
<evidence type="ECO:0000256" key="6">
    <source>
        <dbReference type="ARBA" id="ARBA00022723"/>
    </source>
</evidence>
<dbReference type="InterPro" id="IPR012337">
    <property type="entry name" value="RNaseH-like_sf"/>
</dbReference>
<dbReference type="InterPro" id="IPR024647">
    <property type="entry name" value="DNA_pol_a_cat_su_N"/>
</dbReference>
<evidence type="ECO:0000256" key="11">
    <source>
        <dbReference type="ARBA" id="ARBA00023242"/>
    </source>
</evidence>
<gene>
    <name evidence="19" type="primary">LOC101861408</name>
</gene>
<comment type="subcellular location">
    <subcellularLocation>
        <location evidence="1">Nucleus</location>
    </subcellularLocation>
</comment>
<dbReference type="PROSITE" id="PS00116">
    <property type="entry name" value="DNA_POLYMERASE_B"/>
    <property type="match status" value="1"/>
</dbReference>
<feature type="region of interest" description="Disordered" evidence="13">
    <location>
        <begin position="1"/>
        <end position="36"/>
    </location>
</feature>
<feature type="region of interest" description="Disordered" evidence="13">
    <location>
        <begin position="171"/>
        <end position="274"/>
    </location>
</feature>
<keyword evidence="6" id="KW-0479">Metal-binding</keyword>
<comment type="catalytic activity">
    <reaction evidence="12">
        <text>DNA(n) + a 2'-deoxyribonucleoside 5'-triphosphate = DNA(n+1) + diphosphate</text>
        <dbReference type="Rhea" id="RHEA:22508"/>
        <dbReference type="Rhea" id="RHEA-COMP:17339"/>
        <dbReference type="Rhea" id="RHEA-COMP:17340"/>
        <dbReference type="ChEBI" id="CHEBI:33019"/>
        <dbReference type="ChEBI" id="CHEBI:61560"/>
        <dbReference type="ChEBI" id="CHEBI:173112"/>
        <dbReference type="EC" id="2.7.7.7"/>
    </reaction>
</comment>
<evidence type="ECO:0000256" key="4">
    <source>
        <dbReference type="ARBA" id="ARBA00022695"/>
    </source>
</evidence>
<organism evidence="18 19">
    <name type="scientific">Aplysia californica</name>
    <name type="common">California sea hare</name>
    <dbReference type="NCBI Taxonomy" id="6500"/>
    <lineage>
        <taxon>Eukaryota</taxon>
        <taxon>Metazoa</taxon>
        <taxon>Spiralia</taxon>
        <taxon>Lophotrochozoa</taxon>
        <taxon>Mollusca</taxon>
        <taxon>Gastropoda</taxon>
        <taxon>Heterobranchia</taxon>
        <taxon>Euthyneura</taxon>
        <taxon>Tectipleura</taxon>
        <taxon>Aplysiida</taxon>
        <taxon>Aplysioidea</taxon>
        <taxon>Aplysiidae</taxon>
        <taxon>Aplysia</taxon>
    </lineage>
</organism>
<evidence type="ECO:0000256" key="13">
    <source>
        <dbReference type="SAM" id="MobiDB-lite"/>
    </source>
</evidence>
<dbReference type="Gene3D" id="1.10.287.690">
    <property type="entry name" value="Helix hairpin bin"/>
    <property type="match status" value="1"/>
</dbReference>
<evidence type="ECO:0000256" key="8">
    <source>
        <dbReference type="ARBA" id="ARBA00022833"/>
    </source>
</evidence>
<name>A0ABM0K954_APLCA</name>
<dbReference type="RefSeq" id="XP_005111844.1">
    <property type="nucleotide sequence ID" value="XM_005111787.3"/>
</dbReference>
<dbReference type="Pfam" id="PF12254">
    <property type="entry name" value="DNA_pol_alpha_N"/>
    <property type="match status" value="1"/>
</dbReference>
<dbReference type="InterPro" id="IPR045846">
    <property type="entry name" value="POLBc_alpha"/>
</dbReference>
<dbReference type="Pfam" id="PF03104">
    <property type="entry name" value="DNA_pol_B_exo1"/>
    <property type="match status" value="1"/>
</dbReference>
<dbReference type="InterPro" id="IPR006172">
    <property type="entry name" value="DNA-dir_DNA_pol_B"/>
</dbReference>
<evidence type="ECO:0000256" key="5">
    <source>
        <dbReference type="ARBA" id="ARBA00022705"/>
    </source>
</evidence>
<feature type="compositionally biased region" description="Acidic residues" evidence="13">
    <location>
        <begin position="261"/>
        <end position="274"/>
    </location>
</feature>
<dbReference type="PANTHER" id="PTHR45861">
    <property type="entry name" value="DNA POLYMERASE ALPHA CATALYTIC SUBUNIT"/>
    <property type="match status" value="1"/>
</dbReference>
<dbReference type="NCBIfam" id="TIGR00592">
    <property type="entry name" value="pol2"/>
    <property type="match status" value="1"/>
</dbReference>
<reference evidence="19" key="1">
    <citation type="submission" date="2025-08" db="UniProtKB">
        <authorList>
            <consortium name="RefSeq"/>
        </authorList>
    </citation>
    <scope>IDENTIFICATION</scope>
</reference>
<feature type="compositionally biased region" description="Basic residues" evidence="13">
    <location>
        <begin position="116"/>
        <end position="127"/>
    </location>
</feature>